<dbReference type="EMBL" id="JACHVB010000043">
    <property type="protein sequence ID" value="MBC2595581.1"/>
    <property type="molecule type" value="Genomic_DNA"/>
</dbReference>
<keyword evidence="2" id="KW-1185">Reference proteome</keyword>
<dbReference type="Proteomes" id="UP000546464">
    <property type="component" value="Unassembled WGS sequence"/>
</dbReference>
<accession>A0A842HK97</accession>
<proteinExistence type="predicted"/>
<dbReference type="AlphaFoldDB" id="A0A842HK97"/>
<evidence type="ECO:0000313" key="1">
    <source>
        <dbReference type="EMBL" id="MBC2595581.1"/>
    </source>
</evidence>
<name>A0A842HK97_9BACT</name>
<sequence>MPRFTTPFFSADSFWNQRIRSDVTADTQSPQWIKLLAQSQTGGLEGLHLNLHNWTIPVFCADEATPRYQLNPKLHRCHLSQGHIKVMEHRLRQHPHPLGLHPSVSAGVPIPAEALPDPQQDAHMVVVDTAAQRAYDFWQCRREADGRWHTNAAIAYDLRGPGVFTGEIDGIHNDESVHAYGPCRASGVPLLAGLIMKDEIDAGHIAHKLAFACPVPGLQCFQHPATWTDGWLPGGLPEGCVLQLSPELDLGRFELTPAARTIARALQEYGAVLVDYAGGVTLYGEWLEPHPGLSWEGVLAESDLASIGFEHFRILQTGPLHEQGSHPVFHQGMSRLFYDYIERHGTDSLEALEPWRHNL</sequence>
<reference evidence="1 2" key="1">
    <citation type="submission" date="2020-07" db="EMBL/GenBank/DDBJ databases">
        <authorList>
            <person name="Feng X."/>
        </authorList>
    </citation>
    <scope>NUCLEOTIDE SEQUENCE [LARGE SCALE GENOMIC DNA]</scope>
    <source>
        <strain evidence="1 2">JCM31066</strain>
    </source>
</reference>
<evidence type="ECO:0000313" key="2">
    <source>
        <dbReference type="Proteomes" id="UP000546464"/>
    </source>
</evidence>
<comment type="caution">
    <text evidence="1">The sequence shown here is derived from an EMBL/GenBank/DDBJ whole genome shotgun (WGS) entry which is preliminary data.</text>
</comment>
<protein>
    <submittedName>
        <fullName evidence="1">Uncharacterized protein</fullName>
    </submittedName>
</protein>
<gene>
    <name evidence="1" type="ORF">H5P28_15040</name>
</gene>
<dbReference type="RefSeq" id="WP_185676532.1">
    <property type="nucleotide sequence ID" value="NZ_JACHVB010000043.1"/>
</dbReference>
<organism evidence="1 2">
    <name type="scientific">Ruficoccus amylovorans</name>
    <dbReference type="NCBI Taxonomy" id="1804625"/>
    <lineage>
        <taxon>Bacteria</taxon>
        <taxon>Pseudomonadati</taxon>
        <taxon>Verrucomicrobiota</taxon>
        <taxon>Opitutia</taxon>
        <taxon>Puniceicoccales</taxon>
        <taxon>Cerasicoccaceae</taxon>
        <taxon>Ruficoccus</taxon>
    </lineage>
</organism>